<accession>A0A4S8MBP6</accession>
<organism evidence="1 2">
    <name type="scientific">Dendrothele bispora (strain CBS 962.96)</name>
    <dbReference type="NCBI Taxonomy" id="1314807"/>
    <lineage>
        <taxon>Eukaryota</taxon>
        <taxon>Fungi</taxon>
        <taxon>Dikarya</taxon>
        <taxon>Basidiomycota</taxon>
        <taxon>Agaricomycotina</taxon>
        <taxon>Agaricomycetes</taxon>
        <taxon>Agaricomycetidae</taxon>
        <taxon>Agaricales</taxon>
        <taxon>Agaricales incertae sedis</taxon>
        <taxon>Dendrothele</taxon>
    </lineage>
</organism>
<sequence>MDRCITLLHRVIDLSWHESVGTIKPKNAGTSRRRADELDICVRNENALCIVIQTKSNEPSEKCKEGVVKTEQFG</sequence>
<reference evidence="1 2" key="1">
    <citation type="journal article" date="2019" name="Nat. Ecol. Evol.">
        <title>Megaphylogeny resolves global patterns of mushroom evolution.</title>
        <authorList>
            <person name="Varga T."/>
            <person name="Krizsan K."/>
            <person name="Foldi C."/>
            <person name="Dima B."/>
            <person name="Sanchez-Garcia M."/>
            <person name="Sanchez-Ramirez S."/>
            <person name="Szollosi G.J."/>
            <person name="Szarkandi J.G."/>
            <person name="Papp V."/>
            <person name="Albert L."/>
            <person name="Andreopoulos W."/>
            <person name="Angelini C."/>
            <person name="Antonin V."/>
            <person name="Barry K.W."/>
            <person name="Bougher N.L."/>
            <person name="Buchanan P."/>
            <person name="Buyck B."/>
            <person name="Bense V."/>
            <person name="Catcheside P."/>
            <person name="Chovatia M."/>
            <person name="Cooper J."/>
            <person name="Damon W."/>
            <person name="Desjardin D."/>
            <person name="Finy P."/>
            <person name="Geml J."/>
            <person name="Haridas S."/>
            <person name="Hughes K."/>
            <person name="Justo A."/>
            <person name="Karasinski D."/>
            <person name="Kautmanova I."/>
            <person name="Kiss B."/>
            <person name="Kocsube S."/>
            <person name="Kotiranta H."/>
            <person name="LaButti K.M."/>
            <person name="Lechner B.E."/>
            <person name="Liimatainen K."/>
            <person name="Lipzen A."/>
            <person name="Lukacs Z."/>
            <person name="Mihaltcheva S."/>
            <person name="Morgado L.N."/>
            <person name="Niskanen T."/>
            <person name="Noordeloos M.E."/>
            <person name="Ohm R.A."/>
            <person name="Ortiz-Santana B."/>
            <person name="Ovrebo C."/>
            <person name="Racz N."/>
            <person name="Riley R."/>
            <person name="Savchenko A."/>
            <person name="Shiryaev A."/>
            <person name="Soop K."/>
            <person name="Spirin V."/>
            <person name="Szebenyi C."/>
            <person name="Tomsovsky M."/>
            <person name="Tulloss R.E."/>
            <person name="Uehling J."/>
            <person name="Grigoriev I.V."/>
            <person name="Vagvolgyi C."/>
            <person name="Papp T."/>
            <person name="Martin F.M."/>
            <person name="Miettinen O."/>
            <person name="Hibbett D.S."/>
            <person name="Nagy L.G."/>
        </authorList>
    </citation>
    <scope>NUCLEOTIDE SEQUENCE [LARGE SCALE GENOMIC DNA]</scope>
    <source>
        <strain evidence="1 2">CBS 962.96</strain>
    </source>
</reference>
<evidence type="ECO:0000313" key="1">
    <source>
        <dbReference type="EMBL" id="THU99924.1"/>
    </source>
</evidence>
<gene>
    <name evidence="1" type="ORF">K435DRAFT_472921</name>
</gene>
<name>A0A4S8MBP6_DENBC</name>
<dbReference type="EMBL" id="ML179111">
    <property type="protein sequence ID" value="THU99924.1"/>
    <property type="molecule type" value="Genomic_DNA"/>
</dbReference>
<evidence type="ECO:0000313" key="2">
    <source>
        <dbReference type="Proteomes" id="UP000297245"/>
    </source>
</evidence>
<proteinExistence type="predicted"/>
<dbReference type="AlphaFoldDB" id="A0A4S8MBP6"/>
<keyword evidence="2" id="KW-1185">Reference proteome</keyword>
<dbReference type="Proteomes" id="UP000297245">
    <property type="component" value="Unassembled WGS sequence"/>
</dbReference>
<protein>
    <submittedName>
        <fullName evidence="1">Uncharacterized protein</fullName>
    </submittedName>
</protein>